<feature type="binding site" evidence="4">
    <location>
        <position position="87"/>
    </location>
    <ligand>
        <name>Mg(2+)</name>
        <dbReference type="ChEBI" id="CHEBI:18420"/>
        <label>1</label>
        <note>catalytic</note>
    </ligand>
</feature>
<evidence type="ECO:0000256" key="3">
    <source>
        <dbReference type="ARBA" id="ARBA00022842"/>
    </source>
</evidence>
<feature type="binding site" evidence="4">
    <location>
        <position position="85"/>
    </location>
    <ligand>
        <name>Mg(2+)</name>
        <dbReference type="ChEBI" id="CHEBI:18420"/>
        <label>1</label>
        <note>catalytic</note>
    </ligand>
</feature>
<comment type="caution">
    <text evidence="5">The sequence shown here is derived from an EMBL/GenBank/DDBJ whole genome shotgun (WGS) entry which is preliminary data.</text>
</comment>
<dbReference type="PRINTS" id="PR00377">
    <property type="entry name" value="IMPHPHTASES"/>
</dbReference>
<evidence type="ECO:0000256" key="1">
    <source>
        <dbReference type="ARBA" id="ARBA00022723"/>
    </source>
</evidence>
<dbReference type="GO" id="GO:0008934">
    <property type="term" value="F:inositol monophosphate 1-phosphatase activity"/>
    <property type="evidence" value="ECO:0007669"/>
    <property type="project" value="TreeGrafter"/>
</dbReference>
<dbReference type="GO" id="GO:0006020">
    <property type="term" value="P:inositol metabolic process"/>
    <property type="evidence" value="ECO:0007669"/>
    <property type="project" value="TreeGrafter"/>
</dbReference>
<dbReference type="PANTHER" id="PTHR20854:SF4">
    <property type="entry name" value="INOSITOL-1-MONOPHOSPHATASE-RELATED"/>
    <property type="match status" value="1"/>
</dbReference>
<dbReference type="Gene3D" id="3.30.540.10">
    <property type="entry name" value="Fructose-1,6-Bisphosphatase, subunit A, domain 1"/>
    <property type="match status" value="1"/>
</dbReference>
<feature type="binding site" evidence="4">
    <location>
        <position position="69"/>
    </location>
    <ligand>
        <name>Mg(2+)</name>
        <dbReference type="ChEBI" id="CHEBI:18420"/>
        <label>1</label>
        <note>catalytic</note>
    </ligand>
</feature>
<protein>
    <submittedName>
        <fullName evidence="5">Inositol monophosphatase family protein</fullName>
    </submittedName>
</protein>
<evidence type="ECO:0000313" key="5">
    <source>
        <dbReference type="EMBL" id="MCA9382939.1"/>
    </source>
</evidence>
<dbReference type="GO" id="GO:0007165">
    <property type="term" value="P:signal transduction"/>
    <property type="evidence" value="ECO:0007669"/>
    <property type="project" value="TreeGrafter"/>
</dbReference>
<name>A0A955L4K9_9BACT</name>
<evidence type="ECO:0000313" key="6">
    <source>
        <dbReference type="Proteomes" id="UP000783287"/>
    </source>
</evidence>
<dbReference type="PROSITE" id="PS00629">
    <property type="entry name" value="IMP_1"/>
    <property type="match status" value="1"/>
</dbReference>
<dbReference type="InterPro" id="IPR020583">
    <property type="entry name" value="Inositol_monoP_metal-BS"/>
</dbReference>
<reference evidence="5" key="1">
    <citation type="submission" date="2020-04" db="EMBL/GenBank/DDBJ databases">
        <authorList>
            <person name="Zhang T."/>
        </authorList>
    </citation>
    <scope>NUCLEOTIDE SEQUENCE</scope>
    <source>
        <strain evidence="5">HKST-UBA14</strain>
    </source>
</reference>
<evidence type="ECO:0000256" key="2">
    <source>
        <dbReference type="ARBA" id="ARBA00022801"/>
    </source>
</evidence>
<feature type="binding site" evidence="4">
    <location>
        <position position="221"/>
    </location>
    <ligand>
        <name>Mg(2+)</name>
        <dbReference type="ChEBI" id="CHEBI:18420"/>
        <label>1</label>
        <note>catalytic</note>
    </ligand>
</feature>
<feature type="binding site" evidence="4">
    <location>
        <position position="88"/>
    </location>
    <ligand>
        <name>Mg(2+)</name>
        <dbReference type="ChEBI" id="CHEBI:18420"/>
        <label>1</label>
        <note>catalytic</note>
    </ligand>
</feature>
<dbReference type="EMBL" id="JAGQLK010000014">
    <property type="protein sequence ID" value="MCA9382939.1"/>
    <property type="molecule type" value="Genomic_DNA"/>
</dbReference>
<dbReference type="Pfam" id="PF00459">
    <property type="entry name" value="Inositol_P"/>
    <property type="match status" value="1"/>
</dbReference>
<dbReference type="InterPro" id="IPR000760">
    <property type="entry name" value="Inositol_monophosphatase-like"/>
</dbReference>
<dbReference type="SUPFAM" id="SSF56655">
    <property type="entry name" value="Carbohydrate phosphatase"/>
    <property type="match status" value="1"/>
</dbReference>
<dbReference type="Gene3D" id="3.40.190.80">
    <property type="match status" value="1"/>
</dbReference>
<keyword evidence="3 4" id="KW-0460">Magnesium</keyword>
<sequence>MIDLNSATESITKLIRPLGQNVYNNVNQMVIAKEYDHGADVSTNFDQELERAIFEFVEKNYPNTGFQGEENPELTKQAEYMWFVDPIDGTKWFKNNVPLWCISIALVRKEDRSPVLGIIYNPSADQMYSAYLDGGAYLNGKKLAITAEADPLKVQLALDLTSHRYDWEQHKNFLSQSVIQLIQKYYRVRMIGSGALSLAWLAQGMFGAFVNPYRHESELLDTAAGMILATEAGAKIWKKDIGKELEQMVIGNQHMLDTIVPLIELNT</sequence>
<gene>
    <name evidence="5" type="ORF">KC909_01105</name>
</gene>
<organism evidence="5 6">
    <name type="scientific">Candidatus Dojkabacteria bacterium</name>
    <dbReference type="NCBI Taxonomy" id="2099670"/>
    <lineage>
        <taxon>Bacteria</taxon>
        <taxon>Candidatus Dojkabacteria</taxon>
    </lineage>
</organism>
<dbReference type="Proteomes" id="UP000783287">
    <property type="component" value="Unassembled WGS sequence"/>
</dbReference>
<dbReference type="GO" id="GO:0046872">
    <property type="term" value="F:metal ion binding"/>
    <property type="evidence" value="ECO:0007669"/>
    <property type="project" value="UniProtKB-KW"/>
</dbReference>
<keyword evidence="1 4" id="KW-0479">Metal-binding</keyword>
<dbReference type="CDD" id="cd01637">
    <property type="entry name" value="IMPase_like"/>
    <property type="match status" value="1"/>
</dbReference>
<dbReference type="AlphaFoldDB" id="A0A955L4K9"/>
<reference evidence="5" key="2">
    <citation type="journal article" date="2021" name="Microbiome">
        <title>Successional dynamics and alternative stable states in a saline activated sludge microbial community over 9 years.</title>
        <authorList>
            <person name="Wang Y."/>
            <person name="Ye J."/>
            <person name="Ju F."/>
            <person name="Liu L."/>
            <person name="Boyd J.A."/>
            <person name="Deng Y."/>
            <person name="Parks D.H."/>
            <person name="Jiang X."/>
            <person name="Yin X."/>
            <person name="Woodcroft B.J."/>
            <person name="Tyson G.W."/>
            <person name="Hugenholtz P."/>
            <person name="Polz M.F."/>
            <person name="Zhang T."/>
        </authorList>
    </citation>
    <scope>NUCLEOTIDE SEQUENCE</scope>
    <source>
        <strain evidence="5">HKST-UBA14</strain>
    </source>
</reference>
<accession>A0A955L4K9</accession>
<dbReference type="PANTHER" id="PTHR20854">
    <property type="entry name" value="INOSITOL MONOPHOSPHATASE"/>
    <property type="match status" value="1"/>
</dbReference>
<keyword evidence="2" id="KW-0378">Hydrolase</keyword>
<comment type="cofactor">
    <cofactor evidence="4">
        <name>Mg(2+)</name>
        <dbReference type="ChEBI" id="CHEBI:18420"/>
    </cofactor>
</comment>
<evidence type="ECO:0000256" key="4">
    <source>
        <dbReference type="PIRSR" id="PIRSR600760-2"/>
    </source>
</evidence>
<proteinExistence type="predicted"/>